<evidence type="ECO:0000256" key="4">
    <source>
        <dbReference type="ARBA" id="ARBA00022723"/>
    </source>
</evidence>
<dbReference type="Gene3D" id="3.40.50.740">
    <property type="match status" value="1"/>
</dbReference>
<keyword evidence="10" id="KW-0874">Quinone</keyword>
<dbReference type="InterPro" id="IPR019574">
    <property type="entry name" value="NADH_UbQ_OxRdtase_Gsu_4Fe4S-bd"/>
</dbReference>
<dbReference type="InterPro" id="IPR036010">
    <property type="entry name" value="2Fe-2S_ferredoxin-like_sf"/>
</dbReference>
<dbReference type="GO" id="GO:0042773">
    <property type="term" value="P:ATP synthesis coupled electron transport"/>
    <property type="evidence" value="ECO:0007669"/>
    <property type="project" value="InterPro"/>
</dbReference>
<evidence type="ECO:0000313" key="12">
    <source>
        <dbReference type="Proteomes" id="UP000055047"/>
    </source>
</evidence>
<dbReference type="InterPro" id="IPR054351">
    <property type="entry name" value="NADH_UbQ_OxRdtase_ferredoxin"/>
</dbReference>
<dbReference type="PROSITE" id="PS51085">
    <property type="entry name" value="2FE2S_FER_2"/>
    <property type="match status" value="1"/>
</dbReference>
<evidence type="ECO:0000256" key="8">
    <source>
        <dbReference type="ARBA" id="ARBA00023027"/>
    </source>
</evidence>
<dbReference type="GO" id="GO:0016020">
    <property type="term" value="C:membrane"/>
    <property type="evidence" value="ECO:0007669"/>
    <property type="project" value="InterPro"/>
</dbReference>
<keyword evidence="7 10" id="KW-0411">Iron-sulfur</keyword>
<dbReference type="PANTHER" id="PTHR43105:SF13">
    <property type="entry name" value="NADH-UBIQUINONE OXIDOREDUCTASE 75 KDA SUBUNIT, MITOCHONDRIAL"/>
    <property type="match status" value="1"/>
</dbReference>
<dbReference type="GO" id="GO:0046872">
    <property type="term" value="F:metal ion binding"/>
    <property type="evidence" value="ECO:0007669"/>
    <property type="project" value="UniProtKB-UniRule"/>
</dbReference>
<dbReference type="InterPro" id="IPR001041">
    <property type="entry name" value="2Fe-2S_ferredoxin-type"/>
</dbReference>
<protein>
    <recommendedName>
        <fullName evidence="10">NADH-quinone oxidoreductase</fullName>
        <ecNumber evidence="10">7.1.1.-</ecNumber>
    </recommendedName>
</protein>
<name>A0A098GKR7_ANAPH</name>
<dbReference type="PROSITE" id="PS00642">
    <property type="entry name" value="COMPLEX1_75K_2"/>
    <property type="match status" value="1"/>
</dbReference>
<dbReference type="Pfam" id="PF00384">
    <property type="entry name" value="Molybdopterin"/>
    <property type="match status" value="1"/>
</dbReference>
<dbReference type="CDD" id="cd02773">
    <property type="entry name" value="MopB_Res-Cmplx1_Nad11"/>
    <property type="match status" value="1"/>
</dbReference>
<dbReference type="EC" id="7.1.1.-" evidence="10"/>
<dbReference type="GO" id="GO:0048038">
    <property type="term" value="F:quinone binding"/>
    <property type="evidence" value="ECO:0007669"/>
    <property type="project" value="UniProtKB-UniRule"/>
</dbReference>
<keyword evidence="6 10" id="KW-0408">Iron</keyword>
<accession>A0A098GKR7</accession>
<dbReference type="PROSITE" id="PS00641">
    <property type="entry name" value="COMPLEX1_75K_1"/>
    <property type="match status" value="1"/>
</dbReference>
<evidence type="ECO:0000256" key="2">
    <source>
        <dbReference type="ARBA" id="ARBA00005404"/>
    </source>
</evidence>
<evidence type="ECO:0000256" key="1">
    <source>
        <dbReference type="ARBA" id="ARBA00001966"/>
    </source>
</evidence>
<dbReference type="EMBL" id="CCXQ01000088">
    <property type="protein sequence ID" value="CEH11116.1"/>
    <property type="molecule type" value="Genomic_DNA"/>
</dbReference>
<dbReference type="GO" id="GO:0051537">
    <property type="term" value="F:2 iron, 2 sulfur cluster binding"/>
    <property type="evidence" value="ECO:0007669"/>
    <property type="project" value="UniProtKB-UniRule"/>
</dbReference>
<dbReference type="PROSITE" id="PS00643">
    <property type="entry name" value="COMPLEX1_75K_3"/>
    <property type="match status" value="1"/>
</dbReference>
<comment type="cofactor">
    <cofactor evidence="1 10">
        <name>[4Fe-4S] cluster</name>
        <dbReference type="ChEBI" id="CHEBI:49883"/>
    </cofactor>
</comment>
<dbReference type="InterPro" id="IPR000283">
    <property type="entry name" value="NADH_UbQ_OxRdtase_75kDa_su_CS"/>
</dbReference>
<keyword evidence="5 10" id="KW-1278">Translocase</keyword>
<keyword evidence="11" id="KW-0560">Oxidoreductase</keyword>
<gene>
    <name evidence="11" type="primary">nuoG</name>
    <name evidence="11" type="ORF">ANAPHAGO_01042</name>
</gene>
<dbReference type="Pfam" id="PF13510">
    <property type="entry name" value="Fer2_4"/>
    <property type="match status" value="1"/>
</dbReference>
<evidence type="ECO:0000256" key="10">
    <source>
        <dbReference type="RuleBase" id="RU003525"/>
    </source>
</evidence>
<dbReference type="Pfam" id="PF10588">
    <property type="entry name" value="NADH-G_4Fe-4S_3"/>
    <property type="match status" value="1"/>
</dbReference>
<dbReference type="InterPro" id="IPR010228">
    <property type="entry name" value="NADH_UbQ_OxRdtase_Gsu"/>
</dbReference>
<evidence type="ECO:0000313" key="11">
    <source>
        <dbReference type="EMBL" id="CEH11116.1"/>
    </source>
</evidence>
<proteinExistence type="inferred from homology"/>
<dbReference type="GO" id="GO:0051539">
    <property type="term" value="F:4 iron, 4 sulfur cluster binding"/>
    <property type="evidence" value="ECO:0007669"/>
    <property type="project" value="UniProtKB-KW"/>
</dbReference>
<dbReference type="Gene3D" id="3.30.200.210">
    <property type="match status" value="1"/>
</dbReference>
<dbReference type="GO" id="GO:0008137">
    <property type="term" value="F:NADH dehydrogenase (ubiquinone) activity"/>
    <property type="evidence" value="ECO:0007669"/>
    <property type="project" value="UniProtKB-UniRule"/>
</dbReference>
<dbReference type="NCBIfam" id="TIGR01973">
    <property type="entry name" value="NuoG"/>
    <property type="match status" value="1"/>
</dbReference>
<dbReference type="Gene3D" id="3.30.70.20">
    <property type="match status" value="1"/>
</dbReference>
<keyword evidence="10" id="KW-0001">2Fe-2S</keyword>
<dbReference type="RefSeq" id="WP_060757814.1">
    <property type="nucleotide sequence ID" value="NZ_CCXQ01000088.1"/>
</dbReference>
<evidence type="ECO:0000256" key="3">
    <source>
        <dbReference type="ARBA" id="ARBA00022485"/>
    </source>
</evidence>
<dbReference type="InterPro" id="IPR006656">
    <property type="entry name" value="Mopterin_OxRdtase"/>
</dbReference>
<dbReference type="PROSITE" id="PS51839">
    <property type="entry name" value="4FE4S_HC3"/>
    <property type="match status" value="1"/>
</dbReference>
<dbReference type="FunFam" id="3.30.70.20:FF:000002">
    <property type="entry name" value="NADH-ubiquinone oxidoreductase 75 kDa subunit"/>
    <property type="match status" value="1"/>
</dbReference>
<dbReference type="Pfam" id="PF22151">
    <property type="entry name" value="Fer4_NDSU1"/>
    <property type="match status" value="1"/>
</dbReference>
<dbReference type="SUPFAM" id="SSF54862">
    <property type="entry name" value="4Fe-4S ferredoxins"/>
    <property type="match status" value="1"/>
</dbReference>
<dbReference type="PROSITE" id="PS51669">
    <property type="entry name" value="4FE4S_MOW_BIS_MGD"/>
    <property type="match status" value="1"/>
</dbReference>
<dbReference type="Pfam" id="PF09326">
    <property type="entry name" value="NADH_dhqG_C"/>
    <property type="match status" value="1"/>
</dbReference>
<keyword evidence="3 10" id="KW-0004">4Fe-4S</keyword>
<dbReference type="Pfam" id="PF22117">
    <property type="entry name" value="Fer4_Nqo3"/>
    <property type="match status" value="1"/>
</dbReference>
<reference evidence="11 12" key="1">
    <citation type="submission" date="2014-09" db="EMBL/GenBank/DDBJ databases">
        <authorList>
            <person name="Loux Valentin"/>
            <person name="Dugat Thibaut"/>
        </authorList>
    </citation>
    <scope>NUCLEOTIDE SEQUENCE [LARGE SCALE GENOMIC DNA]</scope>
    <source>
        <strain evidence="11 12">BOV-10_179</strain>
    </source>
</reference>
<comment type="catalytic activity">
    <reaction evidence="9 10">
        <text>a quinone + NADH + 5 H(+)(in) = a quinol + NAD(+) + 4 H(+)(out)</text>
        <dbReference type="Rhea" id="RHEA:57888"/>
        <dbReference type="ChEBI" id="CHEBI:15378"/>
        <dbReference type="ChEBI" id="CHEBI:24646"/>
        <dbReference type="ChEBI" id="CHEBI:57540"/>
        <dbReference type="ChEBI" id="CHEBI:57945"/>
        <dbReference type="ChEBI" id="CHEBI:132124"/>
    </reaction>
</comment>
<evidence type="ECO:0000256" key="7">
    <source>
        <dbReference type="ARBA" id="ARBA00023014"/>
    </source>
</evidence>
<keyword evidence="8 10" id="KW-0520">NAD</keyword>
<dbReference type="Proteomes" id="UP000055047">
    <property type="component" value="Unassembled WGS sequence"/>
</dbReference>
<evidence type="ECO:0000256" key="9">
    <source>
        <dbReference type="ARBA" id="ARBA00047712"/>
    </source>
</evidence>
<dbReference type="SUPFAM" id="SSF53706">
    <property type="entry name" value="Formate dehydrogenase/DMSO reductase, domains 1-3"/>
    <property type="match status" value="1"/>
</dbReference>
<organism evidence="11 12">
    <name type="scientific">Anaplasma phagocytophilum</name>
    <name type="common">Ehrlichia phagocytophila</name>
    <dbReference type="NCBI Taxonomy" id="948"/>
    <lineage>
        <taxon>Bacteria</taxon>
        <taxon>Pseudomonadati</taxon>
        <taxon>Pseudomonadota</taxon>
        <taxon>Alphaproteobacteria</taxon>
        <taxon>Rickettsiales</taxon>
        <taxon>Anaplasmataceae</taxon>
        <taxon>Anaplasma</taxon>
        <taxon>phagocytophilum group</taxon>
    </lineage>
</organism>
<dbReference type="InterPro" id="IPR006963">
    <property type="entry name" value="Mopterin_OxRdtase_4Fe-4S_dom"/>
</dbReference>
<dbReference type="GO" id="GO:0016651">
    <property type="term" value="F:oxidoreductase activity, acting on NAD(P)H"/>
    <property type="evidence" value="ECO:0007669"/>
    <property type="project" value="InterPro"/>
</dbReference>
<comment type="similarity">
    <text evidence="2 10">Belongs to the complex I 75 kDa subunit family.</text>
</comment>
<keyword evidence="4 10" id="KW-0479">Metal-binding</keyword>
<dbReference type="FunFam" id="3.10.20.740:FF:000001">
    <property type="entry name" value="NADH-quinone oxidoreductase subunit G"/>
    <property type="match status" value="1"/>
</dbReference>
<dbReference type="Gene3D" id="3.10.20.740">
    <property type="match status" value="1"/>
</dbReference>
<comment type="cofactor">
    <cofactor evidence="10">
        <name>[2Fe-2S] cluster</name>
        <dbReference type="ChEBI" id="CHEBI:190135"/>
    </cofactor>
    <text evidence="10">Binds 1 [2Fe-2S] cluster per subunit.</text>
</comment>
<dbReference type="SUPFAM" id="SSF54292">
    <property type="entry name" value="2Fe-2S ferredoxin-like"/>
    <property type="match status" value="1"/>
</dbReference>
<dbReference type="CDD" id="cd00207">
    <property type="entry name" value="fer2"/>
    <property type="match status" value="1"/>
</dbReference>
<sequence length="692" mass="75850">MVEVTVNSVSINVEDGMTVLQACEIAGVEIPRFCYHERLAIAGNCRMCLVEIVGQPKLAASCAMPIANGMVINTDTEKVKKARKGVLELLLVNHPLDCPICDQGGECDLQDQVVAYGCGIGRYHEEKRAVSKKSFGPLIENSMNRCIHCTRCVRFLSDVAGTYEFGTFGRGEKIEIDTCVEQGVTSELSGNIIDLCPVGALTSKPYAFKARPWELYHCDTIDVMDAVGCSIRVDCRGLNVLRVLPRLNEDVNEEWISDKTRFAYDGLALQRLDKPCVRKDDRLVEVSWDDAIEIAAGKLSGVQRGKIAAIAGDLVDCESMFLLRKLMLHLGSSIMDCRQDGAKLSALARNMYLFNTSIAGIEAADFCLLINADLRVDAPIINARVRKQYLERGMRIASIGCNFSYNYQVDHLGDDMALLGEICNGDHEICKALMAAEHPIIILGQDAIVGDKGHAVLMNVLRIARKFNVVRDGWNGFNVLHKAAARVGGLDVGFLPEDPVNFGVSDILSAAASNDVQVLYLLGADEIDIFSVKSKNPDLFVIYQGHHADRGAQVADLILPGAAYTEKRATYVNTEGRVQRTEFAVRSPGEAREDWSIISDLAERLGCPFGYESVFDVWKGLAALGAQFEDGNIGKLVASEGDFSKAFDLEGVDSSLEGKFTVVGKNFYMTDPISRASPTMAKCTKFFMRQVC</sequence>
<dbReference type="PANTHER" id="PTHR43105">
    <property type="entry name" value="RESPIRATORY NITRATE REDUCTASE"/>
    <property type="match status" value="1"/>
</dbReference>
<dbReference type="FunFam" id="3.30.200.210:FF:000002">
    <property type="entry name" value="NADH-ubiquinone oxidoreductase 75 kDa subunit"/>
    <property type="match status" value="1"/>
</dbReference>
<evidence type="ECO:0000256" key="6">
    <source>
        <dbReference type="ARBA" id="ARBA00023004"/>
    </source>
</evidence>
<dbReference type="InterPro" id="IPR015405">
    <property type="entry name" value="NDUFS1-like_C"/>
</dbReference>
<comment type="function">
    <text evidence="10">NDH-1 shuttles electrons from NADH, via FMN and iron-sulfur (Fe-S) centers, to quinones in the respiratory chain. Couples the redox reaction to proton translocation (for every two electrons transferred, four hydrogen ions are translocated across the cytoplasmic membrane), and thus conserves the redox energy in a proton gradient.</text>
</comment>
<dbReference type="SMART" id="SM00929">
    <property type="entry name" value="NADH-G_4Fe-4S_3"/>
    <property type="match status" value="1"/>
</dbReference>
<dbReference type="InterPro" id="IPR050123">
    <property type="entry name" value="Prok_molybdopt-oxidoreductase"/>
</dbReference>
<dbReference type="AlphaFoldDB" id="A0A098GKR7"/>
<evidence type="ECO:0000256" key="5">
    <source>
        <dbReference type="ARBA" id="ARBA00022967"/>
    </source>
</evidence>